<dbReference type="EMBL" id="JAULSV010000004">
    <property type="protein sequence ID" value="KAK0645866.1"/>
    <property type="molecule type" value="Genomic_DNA"/>
</dbReference>
<name>A0AA39Y6D4_9PEZI</name>
<protein>
    <submittedName>
        <fullName evidence="2">Uncharacterized protein</fullName>
    </submittedName>
</protein>
<reference evidence="2" key="1">
    <citation type="submission" date="2023-06" db="EMBL/GenBank/DDBJ databases">
        <title>Genome-scale phylogeny and comparative genomics of the fungal order Sordariales.</title>
        <authorList>
            <consortium name="Lawrence Berkeley National Laboratory"/>
            <person name="Hensen N."/>
            <person name="Bonometti L."/>
            <person name="Westerberg I."/>
            <person name="Brannstrom I.O."/>
            <person name="Guillou S."/>
            <person name="Cros-Aarteil S."/>
            <person name="Calhoun S."/>
            <person name="Haridas S."/>
            <person name="Kuo A."/>
            <person name="Mondo S."/>
            <person name="Pangilinan J."/>
            <person name="Riley R."/>
            <person name="Labutti K."/>
            <person name="Andreopoulos B."/>
            <person name="Lipzen A."/>
            <person name="Chen C."/>
            <person name="Yanf M."/>
            <person name="Daum C."/>
            <person name="Ng V."/>
            <person name="Clum A."/>
            <person name="Steindorff A."/>
            <person name="Ohm R."/>
            <person name="Martin F."/>
            <person name="Silar P."/>
            <person name="Natvig D."/>
            <person name="Lalanne C."/>
            <person name="Gautier V."/>
            <person name="Ament-Velasquez S.L."/>
            <person name="Kruys A."/>
            <person name="Hutchinson M.I."/>
            <person name="Powell A.J."/>
            <person name="Barry K."/>
            <person name="Miller A.N."/>
            <person name="Grigoriev I.V."/>
            <person name="Debuchy R."/>
            <person name="Gladieux P."/>
            <person name="Thoren M.H."/>
            <person name="Johannesson H."/>
        </authorList>
    </citation>
    <scope>NUCLEOTIDE SEQUENCE</scope>
    <source>
        <strain evidence="2">SMH2532-1</strain>
    </source>
</reference>
<proteinExistence type="predicted"/>
<feature type="compositionally biased region" description="Polar residues" evidence="1">
    <location>
        <begin position="46"/>
        <end position="76"/>
    </location>
</feature>
<evidence type="ECO:0000256" key="1">
    <source>
        <dbReference type="SAM" id="MobiDB-lite"/>
    </source>
</evidence>
<evidence type="ECO:0000313" key="3">
    <source>
        <dbReference type="Proteomes" id="UP001174936"/>
    </source>
</evidence>
<keyword evidence="3" id="KW-1185">Reference proteome</keyword>
<evidence type="ECO:0000313" key="2">
    <source>
        <dbReference type="EMBL" id="KAK0645866.1"/>
    </source>
</evidence>
<dbReference type="AlphaFoldDB" id="A0AA39Y6D4"/>
<sequence length="76" mass="8469">MVSRLRRTTLASHPPVSKASQGAFIHDRKHSSPSFPSHKTSKSQNKHSFSETSPHQLQLRNSPNSIKSPADSTNHR</sequence>
<organism evidence="2 3">
    <name type="scientific">Cercophora newfieldiana</name>
    <dbReference type="NCBI Taxonomy" id="92897"/>
    <lineage>
        <taxon>Eukaryota</taxon>
        <taxon>Fungi</taxon>
        <taxon>Dikarya</taxon>
        <taxon>Ascomycota</taxon>
        <taxon>Pezizomycotina</taxon>
        <taxon>Sordariomycetes</taxon>
        <taxon>Sordariomycetidae</taxon>
        <taxon>Sordariales</taxon>
        <taxon>Lasiosphaeriaceae</taxon>
        <taxon>Cercophora</taxon>
    </lineage>
</organism>
<feature type="region of interest" description="Disordered" evidence="1">
    <location>
        <begin position="1"/>
        <end position="76"/>
    </location>
</feature>
<gene>
    <name evidence="2" type="ORF">B0T16DRAFT_148250</name>
</gene>
<dbReference type="Proteomes" id="UP001174936">
    <property type="component" value="Unassembled WGS sequence"/>
</dbReference>
<accession>A0AA39Y6D4</accession>
<comment type="caution">
    <text evidence="2">The sequence shown here is derived from an EMBL/GenBank/DDBJ whole genome shotgun (WGS) entry which is preliminary data.</text>
</comment>